<evidence type="ECO:0000313" key="3">
    <source>
        <dbReference type="EMBL" id="GAA2614755.1"/>
    </source>
</evidence>
<evidence type="ECO:0000313" key="4">
    <source>
        <dbReference type="Proteomes" id="UP001501447"/>
    </source>
</evidence>
<keyword evidence="4" id="KW-1185">Reference proteome</keyword>
<feature type="compositionally biased region" description="Gly residues" evidence="1">
    <location>
        <begin position="89"/>
        <end position="106"/>
    </location>
</feature>
<gene>
    <name evidence="3" type="ORF">GCM10009863_30580</name>
</gene>
<evidence type="ECO:0000259" key="2">
    <source>
        <dbReference type="Pfam" id="PF14016"/>
    </source>
</evidence>
<feature type="compositionally biased region" description="Gly residues" evidence="1">
    <location>
        <begin position="125"/>
        <end position="144"/>
    </location>
</feature>
<feature type="domain" description="DUF4232" evidence="2">
    <location>
        <begin position="148"/>
        <end position="267"/>
    </location>
</feature>
<name>A0ABP6CK23_9ACTN</name>
<sequence>MPRHEDTTNGRQERYGRYGCGRMARAVRGGTGRPARGVAAAVAVLAAGALLTGCGDQHQNASGPQKVSGDAIPAGSSSSHTWSRDGNDGADGIGADGGKDGAGASGGSDTEGPGSANGQDSGGSTSSGGAGGSGSAGGQDGSGAPGACTPSELKAAINPGHPGAGQENYSLVFTNKSGHACSVRGFPGFAFLNSAGEQVSVDPEREGGGAQTIRLTPGTSASATLSFTNPDMTGAPTVTPATALLTPPDTRSSIRVDWAGGPVSATGKESTPKISTLSPGTGS</sequence>
<dbReference type="InterPro" id="IPR025326">
    <property type="entry name" value="DUF4232"/>
</dbReference>
<evidence type="ECO:0000256" key="1">
    <source>
        <dbReference type="SAM" id="MobiDB-lite"/>
    </source>
</evidence>
<dbReference type="EMBL" id="BAAARJ010000009">
    <property type="protein sequence ID" value="GAA2614755.1"/>
    <property type="molecule type" value="Genomic_DNA"/>
</dbReference>
<dbReference type="Pfam" id="PF14016">
    <property type="entry name" value="DUF4232"/>
    <property type="match status" value="1"/>
</dbReference>
<feature type="compositionally biased region" description="Polar residues" evidence="1">
    <location>
        <begin position="267"/>
        <end position="283"/>
    </location>
</feature>
<reference evidence="4" key="1">
    <citation type="journal article" date="2019" name="Int. J. Syst. Evol. Microbiol.">
        <title>The Global Catalogue of Microorganisms (GCM) 10K type strain sequencing project: providing services to taxonomists for standard genome sequencing and annotation.</title>
        <authorList>
            <consortium name="The Broad Institute Genomics Platform"/>
            <consortium name="The Broad Institute Genome Sequencing Center for Infectious Disease"/>
            <person name="Wu L."/>
            <person name="Ma J."/>
        </authorList>
    </citation>
    <scope>NUCLEOTIDE SEQUENCE [LARGE SCALE GENOMIC DNA]</scope>
    <source>
        <strain evidence="4">JCM 16373</strain>
    </source>
</reference>
<feature type="region of interest" description="Disordered" evidence="1">
    <location>
        <begin position="229"/>
        <end position="283"/>
    </location>
</feature>
<protein>
    <recommendedName>
        <fullName evidence="2">DUF4232 domain-containing protein</fullName>
    </recommendedName>
</protein>
<feature type="region of interest" description="Disordered" evidence="1">
    <location>
        <begin position="58"/>
        <end position="161"/>
    </location>
</feature>
<feature type="compositionally biased region" description="Low complexity" evidence="1">
    <location>
        <begin position="235"/>
        <end position="248"/>
    </location>
</feature>
<comment type="caution">
    <text evidence="3">The sequence shown here is derived from an EMBL/GenBank/DDBJ whole genome shotgun (WGS) entry which is preliminary data.</text>
</comment>
<dbReference type="Proteomes" id="UP001501447">
    <property type="component" value="Unassembled WGS sequence"/>
</dbReference>
<organism evidence="3 4">
    <name type="scientific">Streptomyces axinellae</name>
    <dbReference type="NCBI Taxonomy" id="552788"/>
    <lineage>
        <taxon>Bacteria</taxon>
        <taxon>Bacillati</taxon>
        <taxon>Actinomycetota</taxon>
        <taxon>Actinomycetes</taxon>
        <taxon>Kitasatosporales</taxon>
        <taxon>Streptomycetaceae</taxon>
        <taxon>Streptomyces</taxon>
    </lineage>
</organism>
<proteinExistence type="predicted"/>
<accession>A0ABP6CK23</accession>